<dbReference type="GO" id="GO:0019706">
    <property type="term" value="F:protein-cysteine S-palmitoyltransferase activity"/>
    <property type="evidence" value="ECO:0007669"/>
    <property type="project" value="UniProtKB-EC"/>
</dbReference>
<keyword evidence="7 8" id="KW-0012">Acyltransferase</keyword>
<keyword evidence="5 8" id="KW-1133">Transmembrane helix</keyword>
<dbReference type="InterPro" id="IPR001594">
    <property type="entry name" value="Palmitoyltrfase_DHHC"/>
</dbReference>
<reference evidence="10 11" key="1">
    <citation type="submission" date="2024-02" db="EMBL/GenBank/DDBJ databases">
        <authorList>
            <person name="Vignale AGUSTIN F."/>
            <person name="Sosa J E."/>
            <person name="Modenutti C."/>
        </authorList>
    </citation>
    <scope>NUCLEOTIDE SEQUENCE [LARGE SCALE GENOMIC DNA]</scope>
</reference>
<organism evidence="10 11">
    <name type="scientific">Ilex paraguariensis</name>
    <name type="common">yerba mate</name>
    <dbReference type="NCBI Taxonomy" id="185542"/>
    <lineage>
        <taxon>Eukaryota</taxon>
        <taxon>Viridiplantae</taxon>
        <taxon>Streptophyta</taxon>
        <taxon>Embryophyta</taxon>
        <taxon>Tracheophyta</taxon>
        <taxon>Spermatophyta</taxon>
        <taxon>Magnoliopsida</taxon>
        <taxon>eudicotyledons</taxon>
        <taxon>Gunneridae</taxon>
        <taxon>Pentapetalae</taxon>
        <taxon>asterids</taxon>
        <taxon>campanulids</taxon>
        <taxon>Aquifoliales</taxon>
        <taxon>Aquifoliaceae</taxon>
        <taxon>Ilex</taxon>
    </lineage>
</organism>
<comment type="similarity">
    <text evidence="2 8">Belongs to the DHHC palmitoyltransferase family.</text>
</comment>
<evidence type="ECO:0000256" key="4">
    <source>
        <dbReference type="ARBA" id="ARBA00022692"/>
    </source>
</evidence>
<comment type="catalytic activity">
    <reaction evidence="8">
        <text>L-cysteinyl-[protein] + hexadecanoyl-CoA = S-hexadecanoyl-L-cysteinyl-[protein] + CoA</text>
        <dbReference type="Rhea" id="RHEA:36683"/>
        <dbReference type="Rhea" id="RHEA-COMP:10131"/>
        <dbReference type="Rhea" id="RHEA-COMP:11032"/>
        <dbReference type="ChEBI" id="CHEBI:29950"/>
        <dbReference type="ChEBI" id="CHEBI:57287"/>
        <dbReference type="ChEBI" id="CHEBI:57379"/>
        <dbReference type="ChEBI" id="CHEBI:74151"/>
        <dbReference type="EC" id="2.3.1.225"/>
    </reaction>
</comment>
<dbReference type="AlphaFoldDB" id="A0ABC8S884"/>
<proteinExistence type="inferred from homology"/>
<dbReference type="Proteomes" id="UP001642360">
    <property type="component" value="Unassembled WGS sequence"/>
</dbReference>
<comment type="caution">
    <text evidence="10">The sequence shown here is derived from an EMBL/GenBank/DDBJ whole genome shotgun (WGS) entry which is preliminary data.</text>
</comment>
<dbReference type="InterPro" id="IPR039859">
    <property type="entry name" value="PFA4/ZDH16/20/ERF2-like"/>
</dbReference>
<comment type="domain">
    <text evidence="8">The DHHC domain is required for palmitoyltransferase activity.</text>
</comment>
<evidence type="ECO:0000259" key="9">
    <source>
        <dbReference type="Pfam" id="PF01529"/>
    </source>
</evidence>
<evidence type="ECO:0000256" key="5">
    <source>
        <dbReference type="ARBA" id="ARBA00022989"/>
    </source>
</evidence>
<keyword evidence="6 8" id="KW-0472">Membrane</keyword>
<evidence type="ECO:0000313" key="11">
    <source>
        <dbReference type="Proteomes" id="UP001642360"/>
    </source>
</evidence>
<feature type="transmembrane region" description="Helical" evidence="8">
    <location>
        <begin position="147"/>
        <end position="170"/>
    </location>
</feature>
<gene>
    <name evidence="10" type="ORF">ILEXP_LOCUS19399</name>
</gene>
<keyword evidence="3 8" id="KW-0808">Transferase</keyword>
<dbReference type="PANTHER" id="PTHR22883:SF443">
    <property type="entry name" value="S-ACYLTRANSFERASE"/>
    <property type="match status" value="1"/>
</dbReference>
<dbReference type="EMBL" id="CAUOFW020002108">
    <property type="protein sequence ID" value="CAK9151243.1"/>
    <property type="molecule type" value="Genomic_DNA"/>
</dbReference>
<dbReference type="PANTHER" id="PTHR22883">
    <property type="entry name" value="ZINC FINGER DHHC DOMAIN CONTAINING PROTEIN"/>
    <property type="match status" value="1"/>
</dbReference>
<accession>A0ABC8S884</accession>
<sequence length="236" mass="26897">MLDLLLHSLHLIKVIDMSLFSFKDPGYIKARMGNHTDAEDPLLNIDLKNSSTWTGNWSQLCPTCKIIRPVRSKHCPICKHCVEQFDHHCPWISNCVGKRNKWDFFVFLCMGTLTSFLGGGVAVHRIWTSVPALRDEETWIHHVVVEHPGVVAFLVMDALIFIAVITLMAAQAFQISRNITTNEFANSARYGYLFGPDGRFRNPYNHGCRKNCADFLIHGYTDDNEIAWPPLQQVAR</sequence>
<evidence type="ECO:0000256" key="3">
    <source>
        <dbReference type="ARBA" id="ARBA00022679"/>
    </source>
</evidence>
<feature type="transmembrane region" description="Helical" evidence="8">
    <location>
        <begin position="104"/>
        <end position="127"/>
    </location>
</feature>
<protein>
    <recommendedName>
        <fullName evidence="8">S-acyltransferase</fullName>
        <ecNumber evidence="8">2.3.1.225</ecNumber>
    </recommendedName>
    <alternativeName>
        <fullName evidence="8">Palmitoyltransferase</fullName>
    </alternativeName>
</protein>
<evidence type="ECO:0000256" key="8">
    <source>
        <dbReference type="RuleBase" id="RU079119"/>
    </source>
</evidence>
<evidence type="ECO:0000256" key="6">
    <source>
        <dbReference type="ARBA" id="ARBA00023136"/>
    </source>
</evidence>
<dbReference type="PROSITE" id="PS50216">
    <property type="entry name" value="DHHC"/>
    <property type="match status" value="1"/>
</dbReference>
<name>A0ABC8S884_9AQUA</name>
<keyword evidence="4 8" id="KW-0812">Transmembrane</keyword>
<evidence type="ECO:0000313" key="10">
    <source>
        <dbReference type="EMBL" id="CAK9151243.1"/>
    </source>
</evidence>
<dbReference type="EC" id="2.3.1.225" evidence="8"/>
<feature type="domain" description="Palmitoyltransferase DHHC" evidence="9">
    <location>
        <begin position="58"/>
        <end position="187"/>
    </location>
</feature>
<evidence type="ECO:0000256" key="7">
    <source>
        <dbReference type="ARBA" id="ARBA00023315"/>
    </source>
</evidence>
<comment type="subcellular location">
    <subcellularLocation>
        <location evidence="1">Endomembrane system</location>
        <topology evidence="1">Multi-pass membrane protein</topology>
    </subcellularLocation>
</comment>
<keyword evidence="11" id="KW-1185">Reference proteome</keyword>
<evidence type="ECO:0000256" key="2">
    <source>
        <dbReference type="ARBA" id="ARBA00008574"/>
    </source>
</evidence>
<dbReference type="GO" id="GO:0012505">
    <property type="term" value="C:endomembrane system"/>
    <property type="evidence" value="ECO:0007669"/>
    <property type="project" value="UniProtKB-SubCell"/>
</dbReference>
<dbReference type="Pfam" id="PF01529">
    <property type="entry name" value="DHHC"/>
    <property type="match status" value="1"/>
</dbReference>
<evidence type="ECO:0000256" key="1">
    <source>
        <dbReference type="ARBA" id="ARBA00004127"/>
    </source>
</evidence>